<sequence>METSNLKEPSNFKPPNSSDERRHDLYTIPSYSSWFSWSNIHEIERISLREFFDGSSITRTPRIYKEYRDFIISKYREDPSRRLTFTELRKSLVGDVSVLHKVFTFLEKWGLINFSGTASSSSVIGASTSSVDGQGEDDKWRIRVEEGAPHGVRVVAAPNSFKPVAALPPPPVMDLGGGGEIAEIGSKFPPLASYSDIYDELRQQQQGKESLLCGSCKEHCDSGHYEYSKDGSIILCKKCFESKNYEKDKNVDDFKFIPSENQGVVWTEAETLLLLESVLKHGDDWELVAQNVKTKTKLDCISKLLQLPFGDLMLGSASGKNKICDTKGDVSSVGKGLPSSSETQETVTVEDHGDEHKEDQQDGIAEEQGPLKKKLCTPVSNASSFLMKQVARLSSVVGPHVTAAAAEAAIAELCYENRCSREILDGENFCEENGSSPGSNEQERVPEPESLDGQMESTIPELKETPSQKNVVSLTLQTRAATATALAAAAAHAKLLADQEERKIEQTVATIIETQLKKLQSKAKHLDELEQILEKERVQIEGLEEHLITERISILEEIFRSGIPRSKDNIAVKLPMGNNAPP</sequence>
<accession>A0ACC0AXH9</accession>
<name>A0ACC0AXH9_CATRO</name>
<reference evidence="2" key="1">
    <citation type="journal article" date="2023" name="Nat. Plants">
        <title>Single-cell RNA sequencing provides a high-resolution roadmap for understanding the multicellular compartmentation of specialized metabolism.</title>
        <authorList>
            <person name="Sun S."/>
            <person name="Shen X."/>
            <person name="Li Y."/>
            <person name="Li Y."/>
            <person name="Wang S."/>
            <person name="Li R."/>
            <person name="Zhang H."/>
            <person name="Shen G."/>
            <person name="Guo B."/>
            <person name="Wei J."/>
            <person name="Xu J."/>
            <person name="St-Pierre B."/>
            <person name="Chen S."/>
            <person name="Sun C."/>
        </authorList>
    </citation>
    <scope>NUCLEOTIDE SEQUENCE [LARGE SCALE GENOMIC DNA]</scope>
</reference>
<dbReference type="EMBL" id="CM044705">
    <property type="protein sequence ID" value="KAI5665070.1"/>
    <property type="molecule type" value="Genomic_DNA"/>
</dbReference>
<evidence type="ECO:0000313" key="2">
    <source>
        <dbReference type="Proteomes" id="UP001060085"/>
    </source>
</evidence>
<gene>
    <name evidence="1" type="ORF">M9H77_24393</name>
</gene>
<organism evidence="1 2">
    <name type="scientific">Catharanthus roseus</name>
    <name type="common">Madagascar periwinkle</name>
    <name type="synonym">Vinca rosea</name>
    <dbReference type="NCBI Taxonomy" id="4058"/>
    <lineage>
        <taxon>Eukaryota</taxon>
        <taxon>Viridiplantae</taxon>
        <taxon>Streptophyta</taxon>
        <taxon>Embryophyta</taxon>
        <taxon>Tracheophyta</taxon>
        <taxon>Spermatophyta</taxon>
        <taxon>Magnoliopsida</taxon>
        <taxon>eudicotyledons</taxon>
        <taxon>Gunneridae</taxon>
        <taxon>Pentapetalae</taxon>
        <taxon>asterids</taxon>
        <taxon>lamiids</taxon>
        <taxon>Gentianales</taxon>
        <taxon>Apocynaceae</taxon>
        <taxon>Rauvolfioideae</taxon>
        <taxon>Vinceae</taxon>
        <taxon>Catharanthinae</taxon>
        <taxon>Catharanthus</taxon>
    </lineage>
</organism>
<proteinExistence type="predicted"/>
<keyword evidence="2" id="KW-1185">Reference proteome</keyword>
<protein>
    <submittedName>
        <fullName evidence="1">Uncharacterized protein</fullName>
    </submittedName>
</protein>
<evidence type="ECO:0000313" key="1">
    <source>
        <dbReference type="EMBL" id="KAI5665070.1"/>
    </source>
</evidence>
<comment type="caution">
    <text evidence="1">The sequence shown here is derived from an EMBL/GenBank/DDBJ whole genome shotgun (WGS) entry which is preliminary data.</text>
</comment>
<dbReference type="Proteomes" id="UP001060085">
    <property type="component" value="Linkage Group LG05"/>
</dbReference>